<name>A0A396RPF5_9SPHN</name>
<dbReference type="AlphaFoldDB" id="A0A396RPF5"/>
<dbReference type="RefSeq" id="WP_118864298.1">
    <property type="nucleotide sequence ID" value="NZ_QWLV01000005.1"/>
</dbReference>
<dbReference type="InterPro" id="IPR013879">
    <property type="entry name" value="DUF1761"/>
</dbReference>
<keyword evidence="1" id="KW-0812">Transmembrane</keyword>
<feature type="transmembrane region" description="Helical" evidence="1">
    <location>
        <begin position="47"/>
        <end position="68"/>
    </location>
</feature>
<protein>
    <submittedName>
        <fullName evidence="2">DUF1761 domain-containing protein</fullName>
    </submittedName>
</protein>
<proteinExistence type="predicted"/>
<evidence type="ECO:0000313" key="2">
    <source>
        <dbReference type="EMBL" id="RHW17132.1"/>
    </source>
</evidence>
<keyword evidence="1" id="KW-1133">Transmembrane helix</keyword>
<dbReference type="Pfam" id="PF08570">
    <property type="entry name" value="DUF1761"/>
    <property type="match status" value="1"/>
</dbReference>
<evidence type="ECO:0000313" key="3">
    <source>
        <dbReference type="Proteomes" id="UP000266693"/>
    </source>
</evidence>
<dbReference type="Proteomes" id="UP000266693">
    <property type="component" value="Unassembled WGS sequence"/>
</dbReference>
<feature type="transmembrane region" description="Helical" evidence="1">
    <location>
        <begin position="6"/>
        <end position="26"/>
    </location>
</feature>
<accession>A0A396RPF5</accession>
<feature type="transmembrane region" description="Helical" evidence="1">
    <location>
        <begin position="112"/>
        <end position="131"/>
    </location>
</feature>
<dbReference type="OrthoDB" id="7432713at2"/>
<keyword evidence="3" id="KW-1185">Reference proteome</keyword>
<feature type="transmembrane region" description="Helical" evidence="1">
    <location>
        <begin position="80"/>
        <end position="105"/>
    </location>
</feature>
<comment type="caution">
    <text evidence="2">The sequence shown here is derived from an EMBL/GenBank/DDBJ whole genome shotgun (WGS) entry which is preliminary data.</text>
</comment>
<dbReference type="EMBL" id="QWLV01000005">
    <property type="protein sequence ID" value="RHW17132.1"/>
    <property type="molecule type" value="Genomic_DNA"/>
</dbReference>
<organism evidence="2 3">
    <name type="scientific">Sphingomonas gilva</name>
    <dbReference type="NCBI Taxonomy" id="2305907"/>
    <lineage>
        <taxon>Bacteria</taxon>
        <taxon>Pseudomonadati</taxon>
        <taxon>Pseudomonadota</taxon>
        <taxon>Alphaproteobacteria</taxon>
        <taxon>Sphingomonadales</taxon>
        <taxon>Sphingomonadaceae</taxon>
        <taxon>Sphingomonas</taxon>
    </lineage>
</organism>
<reference evidence="2 3" key="1">
    <citation type="submission" date="2018-08" db="EMBL/GenBank/DDBJ databases">
        <title>The multiple taxonomic identification of Sphingomonas gilva.</title>
        <authorList>
            <person name="Zhu D."/>
            <person name="Zheng S."/>
        </authorList>
    </citation>
    <scope>NUCLEOTIDE SEQUENCE [LARGE SCALE GENOMIC DNA]</scope>
    <source>
        <strain evidence="2 3">ZDH117</strain>
    </source>
</reference>
<gene>
    <name evidence="2" type="ORF">D1610_11290</name>
</gene>
<keyword evidence="1" id="KW-0472">Membrane</keyword>
<evidence type="ECO:0000256" key="1">
    <source>
        <dbReference type="SAM" id="Phobius"/>
    </source>
</evidence>
<sequence>MGTEIHWLGVLAASVAGFLVGGLWYGPLFGKAWQAARGLSDEALREGANMGLIFGLTFLLNVVSAFVLDHTLGTYGDPDMTLSLMIAGGIALGFVIPAMGVNYLFSRMSFRLFLIDAGYWFVIYCVMGAILDLLS</sequence>